<dbReference type="PANTHER" id="PTHR11712">
    <property type="entry name" value="POLYKETIDE SYNTHASE-RELATED"/>
    <property type="match status" value="1"/>
</dbReference>
<evidence type="ECO:0000313" key="6">
    <source>
        <dbReference type="Proteomes" id="UP000315971"/>
    </source>
</evidence>
<name>A0A521D223_9SPHI</name>
<dbReference type="InterPro" id="IPR014031">
    <property type="entry name" value="Ketoacyl_synth_C"/>
</dbReference>
<dbReference type="SUPFAM" id="SSF53901">
    <property type="entry name" value="Thiolase-like"/>
    <property type="match status" value="2"/>
</dbReference>
<dbReference type="SMART" id="SM00825">
    <property type="entry name" value="PKS_KS"/>
    <property type="match status" value="1"/>
</dbReference>
<dbReference type="GO" id="GO:0004315">
    <property type="term" value="F:3-oxoacyl-[acyl-carrier-protein] synthase activity"/>
    <property type="evidence" value="ECO:0007669"/>
    <property type="project" value="TreeGrafter"/>
</dbReference>
<dbReference type="AlphaFoldDB" id="A0A521D223"/>
<comment type="similarity">
    <text evidence="1 3">Belongs to the thiolase-like superfamily. Beta-ketoacyl-ACP synthases family.</text>
</comment>
<dbReference type="PANTHER" id="PTHR11712:SF336">
    <property type="entry name" value="3-OXOACYL-[ACYL-CARRIER-PROTEIN] SYNTHASE, MITOCHONDRIAL"/>
    <property type="match status" value="1"/>
</dbReference>
<reference evidence="5 6" key="1">
    <citation type="submission" date="2017-05" db="EMBL/GenBank/DDBJ databases">
        <authorList>
            <person name="Varghese N."/>
            <person name="Submissions S."/>
        </authorList>
    </citation>
    <scope>NUCLEOTIDE SEQUENCE [LARGE SCALE GENOMIC DNA]</scope>
    <source>
        <strain evidence="5 6">DSM 21342</strain>
    </source>
</reference>
<dbReference type="InterPro" id="IPR014030">
    <property type="entry name" value="Ketoacyl_synth_N"/>
</dbReference>
<organism evidence="5 6">
    <name type="scientific">Solitalea koreensis</name>
    <dbReference type="NCBI Taxonomy" id="543615"/>
    <lineage>
        <taxon>Bacteria</taxon>
        <taxon>Pseudomonadati</taxon>
        <taxon>Bacteroidota</taxon>
        <taxon>Sphingobacteriia</taxon>
        <taxon>Sphingobacteriales</taxon>
        <taxon>Sphingobacteriaceae</taxon>
        <taxon>Solitalea</taxon>
    </lineage>
</organism>
<gene>
    <name evidence="5" type="ORF">SAMN06265350_105156</name>
</gene>
<dbReference type="InterPro" id="IPR016039">
    <property type="entry name" value="Thiolase-like"/>
</dbReference>
<dbReference type="PROSITE" id="PS52004">
    <property type="entry name" value="KS3_2"/>
    <property type="match status" value="1"/>
</dbReference>
<keyword evidence="6" id="KW-1185">Reference proteome</keyword>
<dbReference type="GO" id="GO:0006633">
    <property type="term" value="P:fatty acid biosynthetic process"/>
    <property type="evidence" value="ECO:0007669"/>
    <property type="project" value="TreeGrafter"/>
</dbReference>
<evidence type="ECO:0000313" key="5">
    <source>
        <dbReference type="EMBL" id="SMO65727.1"/>
    </source>
</evidence>
<feature type="domain" description="Ketosynthase family 3 (KS3)" evidence="4">
    <location>
        <begin position="3"/>
        <end position="384"/>
    </location>
</feature>
<dbReference type="InterPro" id="IPR020841">
    <property type="entry name" value="PKS_Beta-ketoAc_synthase_dom"/>
</dbReference>
<dbReference type="OrthoDB" id="1141849at2"/>
<evidence type="ECO:0000256" key="3">
    <source>
        <dbReference type="RuleBase" id="RU003694"/>
    </source>
</evidence>
<dbReference type="Proteomes" id="UP000315971">
    <property type="component" value="Unassembled WGS sequence"/>
</dbReference>
<protein>
    <submittedName>
        <fullName evidence="5">3-oxoacyl-(Acyl-carrier-protein) synthase</fullName>
    </submittedName>
</protein>
<evidence type="ECO:0000256" key="2">
    <source>
        <dbReference type="ARBA" id="ARBA00022679"/>
    </source>
</evidence>
<dbReference type="Gene3D" id="3.40.47.10">
    <property type="match status" value="1"/>
</dbReference>
<dbReference type="Pfam" id="PF00109">
    <property type="entry name" value="ketoacyl-synt"/>
    <property type="match status" value="1"/>
</dbReference>
<sequence>MKNLKIAITGYGSVSALGSSAGQVWENYLQPKHLFVKQPVLHDSEWMAPLQHQEQSKVKALIAENSKYQKLDPSVHYALVAAREAVMQAGWKAEDNFGINVGSSRGATTLFEKYHEGFIGKEVTDPLSSPTTTLGNIASWVAYDLGSQGPEISHSITCSSALHAVLNGVAWLQSGLSDKFLVGGSEAPLTPFTIAQMKSLKIYSHEQGEFPCRALDPKKKHNSMILGDGASMFCLEREREKALAYIVGIGYGTELQKHNVSISTDAECMQKSMRMAIEGHDPASIDAVILHAPGTIKGDEAELRAVEKVFGAHQPLLTSNKWKIGHTFGASGTLSMEMALLMLQHQIFIGIPYLGTIIQKHKLNKILVNAVGFGGNAVSVLVSKD</sequence>
<proteinExistence type="inferred from homology"/>
<accession>A0A521D223</accession>
<evidence type="ECO:0000259" key="4">
    <source>
        <dbReference type="PROSITE" id="PS52004"/>
    </source>
</evidence>
<dbReference type="RefSeq" id="WP_142603735.1">
    <property type="nucleotide sequence ID" value="NZ_FXSZ01000005.1"/>
</dbReference>
<keyword evidence="2 3" id="KW-0808">Transferase</keyword>
<dbReference type="EMBL" id="FXSZ01000005">
    <property type="protein sequence ID" value="SMO65727.1"/>
    <property type="molecule type" value="Genomic_DNA"/>
</dbReference>
<dbReference type="InterPro" id="IPR000794">
    <property type="entry name" value="Beta-ketoacyl_synthase"/>
</dbReference>
<evidence type="ECO:0000256" key="1">
    <source>
        <dbReference type="ARBA" id="ARBA00008467"/>
    </source>
</evidence>
<dbReference type="Pfam" id="PF02801">
    <property type="entry name" value="Ketoacyl-synt_C"/>
    <property type="match status" value="1"/>
</dbReference>